<dbReference type="GO" id="GO:0008289">
    <property type="term" value="F:lipid binding"/>
    <property type="evidence" value="ECO:0007669"/>
    <property type="project" value="InterPro"/>
</dbReference>
<dbReference type="GO" id="GO:0006869">
    <property type="term" value="P:lipid transport"/>
    <property type="evidence" value="ECO:0007669"/>
    <property type="project" value="InterPro"/>
</dbReference>
<dbReference type="InterPro" id="IPR008405">
    <property type="entry name" value="ApoL"/>
</dbReference>
<sequence>MTLCGNVTRSAFSILSQATYTESFFEAVVESLRDILSREELLRLLTEVLNRIVAEDNLSREEADALHEYLNELNAELLLKDQDTLQIDPLDKERFLKRSPQVKQKYEESIGKLRALADKVDKVHRGCTISQVAATSAGAVSGLLTVIGLALAPVTAGVSLALSATGLGLGAAAAVTSLTTSVVDHVSRSSTETEASCLISAIKKWKVVKEVLQESGPRIVSTEEKLREAIHRIEMIIHVIQQVRANPGFLNDLSAFLTTGQMSFQSGRQVQEVLKGTALAMSKGARVSGGVAAGAFLLVDLALLVKEAKHLHEGQRRS</sequence>
<dbReference type="Pfam" id="PF05461">
    <property type="entry name" value="ApoL"/>
    <property type="match status" value="1"/>
</dbReference>
<protein>
    <submittedName>
        <fullName evidence="2">Apolipoprotein L3-like</fullName>
    </submittedName>
</protein>
<proteinExistence type="inferred from homology"/>
<dbReference type="GO" id="GO:0042157">
    <property type="term" value="P:lipoprotein metabolic process"/>
    <property type="evidence" value="ECO:0007669"/>
    <property type="project" value="InterPro"/>
</dbReference>
<dbReference type="RefSeq" id="XP_045376495.1">
    <property type="nucleotide sequence ID" value="XM_045520539.1"/>
</dbReference>
<reference evidence="2" key="1">
    <citation type="submission" date="2025-08" db="UniProtKB">
        <authorList>
            <consortium name="RefSeq"/>
        </authorList>
    </citation>
    <scope>IDENTIFICATION</scope>
    <source>
        <tissue evidence="2">Blood</tissue>
    </source>
</reference>
<accession>A0A9W3HLT0</accession>
<name>A0A9W3HLT0_CAMBA</name>
<dbReference type="AlphaFoldDB" id="A0A9W3HLT0"/>
<dbReference type="GO" id="GO:0016020">
    <property type="term" value="C:membrane"/>
    <property type="evidence" value="ECO:0007669"/>
    <property type="project" value="TreeGrafter"/>
</dbReference>
<dbReference type="GO" id="GO:0005576">
    <property type="term" value="C:extracellular region"/>
    <property type="evidence" value="ECO:0007669"/>
    <property type="project" value="InterPro"/>
</dbReference>
<gene>
    <name evidence="2" type="primary">LOC105073175</name>
</gene>
<dbReference type="PANTHER" id="PTHR14096">
    <property type="entry name" value="APOLIPOPROTEIN L"/>
    <property type="match status" value="1"/>
</dbReference>
<evidence type="ECO:0000313" key="2">
    <source>
        <dbReference type="RefSeq" id="XP_045376495.1"/>
    </source>
</evidence>
<evidence type="ECO:0000256" key="1">
    <source>
        <dbReference type="ARBA" id="ARBA00010090"/>
    </source>
</evidence>
<dbReference type="PANTHER" id="PTHR14096:SF27">
    <property type="entry name" value="APOLIPOPROTEIN L2"/>
    <property type="match status" value="1"/>
</dbReference>
<comment type="similarity">
    <text evidence="1">Belongs to the apolipoprotein L family.</text>
</comment>
<organism evidence="2">
    <name type="scientific">Camelus bactrianus</name>
    <name type="common">Bactrian camel</name>
    <dbReference type="NCBI Taxonomy" id="9837"/>
    <lineage>
        <taxon>Eukaryota</taxon>
        <taxon>Metazoa</taxon>
        <taxon>Chordata</taxon>
        <taxon>Craniata</taxon>
        <taxon>Vertebrata</taxon>
        <taxon>Euteleostomi</taxon>
        <taxon>Mammalia</taxon>
        <taxon>Eutheria</taxon>
        <taxon>Laurasiatheria</taxon>
        <taxon>Artiodactyla</taxon>
        <taxon>Tylopoda</taxon>
        <taxon>Camelidae</taxon>
        <taxon>Camelus</taxon>
    </lineage>
</organism>